<evidence type="ECO:0000313" key="1">
    <source>
        <dbReference type="EMBL" id="CAG8731271.1"/>
    </source>
</evidence>
<dbReference type="EMBL" id="CAJVPQ010012360">
    <property type="protein sequence ID" value="CAG8731271.1"/>
    <property type="molecule type" value="Genomic_DNA"/>
</dbReference>
<dbReference type="AlphaFoldDB" id="A0A9N9IDP1"/>
<evidence type="ECO:0000313" key="2">
    <source>
        <dbReference type="Proteomes" id="UP000789570"/>
    </source>
</evidence>
<protein>
    <submittedName>
        <fullName evidence="1">10941_t:CDS:1</fullName>
    </submittedName>
</protein>
<keyword evidence="2" id="KW-1185">Reference proteome</keyword>
<proteinExistence type="predicted"/>
<name>A0A9N9IDP1_9GLOM</name>
<sequence>MKSSHFKEDAINKLLGQDVDGWLFLKLTEEKLTCKNGPYEFKPGPAERIIELVERLKEKQVITATEFEKFCENNKRQLEKLNKMMNTVIIDIDHLSFDINTTKEDIRELMAV</sequence>
<gene>
    <name evidence="1" type="ORF">FCALED_LOCUS14998</name>
</gene>
<dbReference type="InterPro" id="IPR013761">
    <property type="entry name" value="SAM/pointed_sf"/>
</dbReference>
<dbReference type="OrthoDB" id="2390206at2759"/>
<accession>A0A9N9IDP1</accession>
<organism evidence="1 2">
    <name type="scientific">Funneliformis caledonium</name>
    <dbReference type="NCBI Taxonomy" id="1117310"/>
    <lineage>
        <taxon>Eukaryota</taxon>
        <taxon>Fungi</taxon>
        <taxon>Fungi incertae sedis</taxon>
        <taxon>Mucoromycota</taxon>
        <taxon>Glomeromycotina</taxon>
        <taxon>Glomeromycetes</taxon>
        <taxon>Glomerales</taxon>
        <taxon>Glomeraceae</taxon>
        <taxon>Funneliformis</taxon>
    </lineage>
</organism>
<reference evidence="1" key="1">
    <citation type="submission" date="2021-06" db="EMBL/GenBank/DDBJ databases">
        <authorList>
            <person name="Kallberg Y."/>
            <person name="Tangrot J."/>
            <person name="Rosling A."/>
        </authorList>
    </citation>
    <scope>NUCLEOTIDE SEQUENCE</scope>
    <source>
        <strain evidence="1">UK204</strain>
    </source>
</reference>
<comment type="caution">
    <text evidence="1">The sequence shown here is derived from an EMBL/GenBank/DDBJ whole genome shotgun (WGS) entry which is preliminary data.</text>
</comment>
<dbReference type="Proteomes" id="UP000789570">
    <property type="component" value="Unassembled WGS sequence"/>
</dbReference>
<dbReference type="Gene3D" id="1.10.150.50">
    <property type="entry name" value="Transcription Factor, Ets-1"/>
    <property type="match status" value="1"/>
</dbReference>